<dbReference type="EMBL" id="CP002659">
    <property type="protein sequence ID" value="AEC01489.1"/>
    <property type="molecule type" value="Genomic_DNA"/>
</dbReference>
<dbReference type="Gene3D" id="1.10.10.60">
    <property type="entry name" value="Homeodomain-like"/>
    <property type="match status" value="2"/>
</dbReference>
<dbReference type="GO" id="GO:0043565">
    <property type="term" value="F:sequence-specific DNA binding"/>
    <property type="evidence" value="ECO:0007669"/>
    <property type="project" value="InterPro"/>
</dbReference>
<dbReference type="eggNOG" id="COG2207">
    <property type="taxonomic scope" value="Bacteria"/>
</dbReference>
<dbReference type="STRING" id="760011.Spico_0258"/>
<evidence type="ECO:0000256" key="2">
    <source>
        <dbReference type="ARBA" id="ARBA00023125"/>
    </source>
</evidence>
<proteinExistence type="predicted"/>
<dbReference type="RefSeq" id="WP_013738885.1">
    <property type="nucleotide sequence ID" value="NC_015436.1"/>
</dbReference>
<dbReference type="InterPro" id="IPR018060">
    <property type="entry name" value="HTH_AraC"/>
</dbReference>
<dbReference type="OrthoDB" id="328780at2"/>
<dbReference type="InterPro" id="IPR009057">
    <property type="entry name" value="Homeodomain-like_sf"/>
</dbReference>
<evidence type="ECO:0000256" key="3">
    <source>
        <dbReference type="ARBA" id="ARBA00023163"/>
    </source>
</evidence>
<protein>
    <submittedName>
        <fullName evidence="5">Transcriptional regulator with cupin sensor, AraC family</fullName>
    </submittedName>
</protein>
<keyword evidence="2" id="KW-0238">DNA-binding</keyword>
<keyword evidence="6" id="KW-1185">Reference proteome</keyword>
<dbReference type="SUPFAM" id="SSF46689">
    <property type="entry name" value="Homeodomain-like"/>
    <property type="match status" value="2"/>
</dbReference>
<dbReference type="Gene3D" id="2.60.120.10">
    <property type="entry name" value="Jelly Rolls"/>
    <property type="match status" value="1"/>
</dbReference>
<accession>F4GKT0</accession>
<dbReference type="Proteomes" id="UP000007939">
    <property type="component" value="Chromosome"/>
</dbReference>
<evidence type="ECO:0000313" key="5">
    <source>
        <dbReference type="EMBL" id="AEC01489.1"/>
    </source>
</evidence>
<dbReference type="PROSITE" id="PS01124">
    <property type="entry name" value="HTH_ARAC_FAMILY_2"/>
    <property type="match status" value="1"/>
</dbReference>
<evidence type="ECO:0000256" key="1">
    <source>
        <dbReference type="ARBA" id="ARBA00023015"/>
    </source>
</evidence>
<organism evidence="5 6">
    <name type="scientific">Parasphaerochaeta coccoides (strain ATCC BAA-1237 / DSM 17374 / SPN1)</name>
    <name type="common">Sphaerochaeta coccoides</name>
    <dbReference type="NCBI Taxonomy" id="760011"/>
    <lineage>
        <taxon>Bacteria</taxon>
        <taxon>Pseudomonadati</taxon>
        <taxon>Spirochaetota</taxon>
        <taxon>Spirochaetia</taxon>
        <taxon>Spirochaetales</taxon>
        <taxon>Sphaerochaetaceae</taxon>
        <taxon>Parasphaerochaeta</taxon>
    </lineage>
</organism>
<feature type="domain" description="HTH araC/xylS-type" evidence="4">
    <location>
        <begin position="198"/>
        <end position="296"/>
    </location>
</feature>
<dbReference type="PANTHER" id="PTHR43280:SF2">
    <property type="entry name" value="HTH-TYPE TRANSCRIPTIONAL REGULATOR EXSA"/>
    <property type="match status" value="1"/>
</dbReference>
<dbReference type="SUPFAM" id="SSF51215">
    <property type="entry name" value="Regulatory protein AraC"/>
    <property type="match status" value="1"/>
</dbReference>
<dbReference type="InterPro" id="IPR014710">
    <property type="entry name" value="RmlC-like_jellyroll"/>
</dbReference>
<name>F4GKT0_PARC1</name>
<reference evidence="5 6" key="2">
    <citation type="journal article" date="2012" name="Stand. Genomic Sci.">
        <title>Complete genome sequence of the termite hindgut bacterium Spirochaeta coccoides type strain (SPN1(T)), reclassification in the genus Sphaerochaeta as Sphaerochaeta coccoides comb. nov. and emendations of the family Spirochaetaceae and the genus Sphaerochaeta.</title>
        <authorList>
            <person name="Abt B."/>
            <person name="Han C."/>
            <person name="Scheuner C."/>
            <person name="Lu M."/>
            <person name="Lapidus A."/>
            <person name="Nolan M."/>
            <person name="Lucas S."/>
            <person name="Hammon N."/>
            <person name="Deshpande S."/>
            <person name="Cheng J.F."/>
            <person name="Tapia R."/>
            <person name="Goodwin L.A."/>
            <person name="Pitluck S."/>
            <person name="Liolios K."/>
            <person name="Pagani I."/>
            <person name="Ivanova N."/>
            <person name="Mavromatis K."/>
            <person name="Mikhailova N."/>
            <person name="Huntemann M."/>
            <person name="Pati A."/>
            <person name="Chen A."/>
            <person name="Palaniappan K."/>
            <person name="Land M."/>
            <person name="Hauser L."/>
            <person name="Brambilla E.M."/>
            <person name="Rohde M."/>
            <person name="Spring S."/>
            <person name="Gronow S."/>
            <person name="Goker M."/>
            <person name="Woyke T."/>
            <person name="Bristow J."/>
            <person name="Eisen J.A."/>
            <person name="Markowitz V."/>
            <person name="Hugenholtz P."/>
            <person name="Kyrpides N.C."/>
            <person name="Klenk H.P."/>
            <person name="Detter J.C."/>
        </authorList>
    </citation>
    <scope>NUCLEOTIDE SEQUENCE [LARGE SCALE GENOMIC DNA]</scope>
    <source>
        <strain evidence="6">ATCC BAA-1237 / DSM 17374 / SPN1</strain>
    </source>
</reference>
<keyword evidence="1" id="KW-0805">Transcription regulation</keyword>
<evidence type="ECO:0000259" key="4">
    <source>
        <dbReference type="PROSITE" id="PS01124"/>
    </source>
</evidence>
<dbReference type="AlphaFoldDB" id="F4GKT0"/>
<dbReference type="Pfam" id="PF12833">
    <property type="entry name" value="HTH_18"/>
    <property type="match status" value="1"/>
</dbReference>
<reference evidence="6" key="1">
    <citation type="submission" date="2011-04" db="EMBL/GenBank/DDBJ databases">
        <title>The complete genome of Spirochaeta coccoides DSM 17374.</title>
        <authorList>
            <person name="Lucas S."/>
            <person name="Copeland A."/>
            <person name="Lapidus A."/>
            <person name="Bruce D."/>
            <person name="Goodwin L."/>
            <person name="Pitluck S."/>
            <person name="Peters L."/>
            <person name="Kyrpides N."/>
            <person name="Mavromatis K."/>
            <person name="Pagani I."/>
            <person name="Ivanova N."/>
            <person name="Ovchinnikova G."/>
            <person name="Lu M."/>
            <person name="Detter J.C."/>
            <person name="Tapia R."/>
            <person name="Han C."/>
            <person name="Land M."/>
            <person name="Hauser L."/>
            <person name="Markowitz V."/>
            <person name="Cheng J.-F."/>
            <person name="Hugenholtz P."/>
            <person name="Woyke T."/>
            <person name="Wu D."/>
            <person name="Spring S."/>
            <person name="Schroeder M."/>
            <person name="Brambilla E."/>
            <person name="Klenk H.-P."/>
            <person name="Eisen J.A."/>
        </authorList>
    </citation>
    <scope>NUCLEOTIDE SEQUENCE [LARGE SCALE GENOMIC DNA]</scope>
    <source>
        <strain evidence="6">ATCC BAA-1237 / DSM 17374 / SPN1</strain>
    </source>
</reference>
<evidence type="ECO:0000313" key="6">
    <source>
        <dbReference type="Proteomes" id="UP000007939"/>
    </source>
</evidence>
<dbReference type="HOGENOM" id="CLU_000445_88_12_12"/>
<dbReference type="Pfam" id="PF02311">
    <property type="entry name" value="AraC_binding"/>
    <property type="match status" value="1"/>
</dbReference>
<gene>
    <name evidence="5" type="ordered locus">Spico_0258</name>
</gene>
<sequence length="306" mass="35397">MKGTSARTIDGFFLTECVTEITVSHIVTVHYFIYPSNFHFPGESHDFWEFLYVDKGEVELVAGGVFHQLRQGQIIFHEPNEFHTVSCNNHTAPNLVVVSFVCDSPLMKFFRRKTLNVQGIERELLSTIVQEAEEAFDSLLEDPYLKGMHKRPVSRTGCEQILKHSLELLLLRLYRQTPYTPVRQLSTIKEKTTHLRIATVLNYLEEHVSSRITLADVCKIAFMCPAYLQKLFREETGSSVMDYFRSLKTKEAKRLLQDGCYNISTIADMLAYTSIHHFSKQFRQVEGMSPTEYARSIHSKNWKSEK</sequence>
<dbReference type="GO" id="GO:0003700">
    <property type="term" value="F:DNA-binding transcription factor activity"/>
    <property type="evidence" value="ECO:0007669"/>
    <property type="project" value="InterPro"/>
</dbReference>
<dbReference type="SMART" id="SM00342">
    <property type="entry name" value="HTH_ARAC"/>
    <property type="match status" value="1"/>
</dbReference>
<dbReference type="InterPro" id="IPR037923">
    <property type="entry name" value="HTH-like"/>
</dbReference>
<dbReference type="KEGG" id="scc:Spico_0258"/>
<dbReference type="PANTHER" id="PTHR43280">
    <property type="entry name" value="ARAC-FAMILY TRANSCRIPTIONAL REGULATOR"/>
    <property type="match status" value="1"/>
</dbReference>
<keyword evidence="3" id="KW-0804">Transcription</keyword>
<dbReference type="InterPro" id="IPR003313">
    <property type="entry name" value="AraC-bd"/>
</dbReference>